<evidence type="ECO:0000313" key="1">
    <source>
        <dbReference type="EMBL" id="KAJ7218411.1"/>
    </source>
</evidence>
<proteinExistence type="predicted"/>
<protein>
    <submittedName>
        <fullName evidence="1">Uncharacterized protein</fullName>
    </submittedName>
</protein>
<dbReference type="AlphaFoldDB" id="A0AAD6VRU6"/>
<evidence type="ECO:0000313" key="2">
    <source>
        <dbReference type="Proteomes" id="UP001219525"/>
    </source>
</evidence>
<gene>
    <name evidence="1" type="ORF">GGX14DRAFT_390185</name>
</gene>
<sequence length="121" mass="14060">MNMLEYSSRYFVLYQHHSSRKSQHCRILLCWWDHVRRHLLFLIRDDGDGDDIFSDGPGAFDFVQGDNKMSQNPFWELVKRFVTAAPPAEQIEYQPLLLASLASILNYTPPDFYVAAPIIVP</sequence>
<dbReference type="EMBL" id="JARJCW010000012">
    <property type="protein sequence ID" value="KAJ7218411.1"/>
    <property type="molecule type" value="Genomic_DNA"/>
</dbReference>
<accession>A0AAD6VRU6</accession>
<keyword evidence="2" id="KW-1185">Reference proteome</keyword>
<organism evidence="1 2">
    <name type="scientific">Mycena pura</name>
    <dbReference type="NCBI Taxonomy" id="153505"/>
    <lineage>
        <taxon>Eukaryota</taxon>
        <taxon>Fungi</taxon>
        <taxon>Dikarya</taxon>
        <taxon>Basidiomycota</taxon>
        <taxon>Agaricomycotina</taxon>
        <taxon>Agaricomycetes</taxon>
        <taxon>Agaricomycetidae</taxon>
        <taxon>Agaricales</taxon>
        <taxon>Marasmiineae</taxon>
        <taxon>Mycenaceae</taxon>
        <taxon>Mycena</taxon>
    </lineage>
</organism>
<reference evidence="1" key="1">
    <citation type="submission" date="2023-03" db="EMBL/GenBank/DDBJ databases">
        <title>Massive genome expansion in bonnet fungi (Mycena s.s.) driven by repeated elements and novel gene families across ecological guilds.</title>
        <authorList>
            <consortium name="Lawrence Berkeley National Laboratory"/>
            <person name="Harder C.B."/>
            <person name="Miyauchi S."/>
            <person name="Viragh M."/>
            <person name="Kuo A."/>
            <person name="Thoen E."/>
            <person name="Andreopoulos B."/>
            <person name="Lu D."/>
            <person name="Skrede I."/>
            <person name="Drula E."/>
            <person name="Henrissat B."/>
            <person name="Morin E."/>
            <person name="Kohler A."/>
            <person name="Barry K."/>
            <person name="LaButti K."/>
            <person name="Morin E."/>
            <person name="Salamov A."/>
            <person name="Lipzen A."/>
            <person name="Mereny Z."/>
            <person name="Hegedus B."/>
            <person name="Baldrian P."/>
            <person name="Stursova M."/>
            <person name="Weitz H."/>
            <person name="Taylor A."/>
            <person name="Grigoriev I.V."/>
            <person name="Nagy L.G."/>
            <person name="Martin F."/>
            <person name="Kauserud H."/>
        </authorList>
    </citation>
    <scope>NUCLEOTIDE SEQUENCE</scope>
    <source>
        <strain evidence="1">9144</strain>
    </source>
</reference>
<dbReference type="Proteomes" id="UP001219525">
    <property type="component" value="Unassembled WGS sequence"/>
</dbReference>
<comment type="caution">
    <text evidence="1">The sequence shown here is derived from an EMBL/GenBank/DDBJ whole genome shotgun (WGS) entry which is preliminary data.</text>
</comment>
<name>A0AAD6VRU6_9AGAR</name>